<name>A0A263D3A1_9PSEU</name>
<dbReference type="OrthoDB" id="118142at2"/>
<protein>
    <submittedName>
        <fullName evidence="5">Protein serine phosphatase</fullName>
    </submittedName>
</protein>
<proteinExistence type="predicted"/>
<dbReference type="InterPro" id="IPR052016">
    <property type="entry name" value="Bact_Sigma-Reg"/>
</dbReference>
<dbReference type="Pfam" id="PF13185">
    <property type="entry name" value="GAF_2"/>
    <property type="match status" value="1"/>
</dbReference>
<gene>
    <name evidence="5" type="ORF">CFN78_18605</name>
</gene>
<evidence type="ECO:0000259" key="3">
    <source>
        <dbReference type="SMART" id="SM00065"/>
    </source>
</evidence>
<dbReference type="RefSeq" id="WP_094864118.1">
    <property type="nucleotide sequence ID" value="NZ_NKYE01000011.1"/>
</dbReference>
<dbReference type="Gene3D" id="3.30.450.40">
    <property type="match status" value="1"/>
</dbReference>
<dbReference type="EMBL" id="NKYE01000011">
    <property type="protein sequence ID" value="OZM71835.1"/>
    <property type="molecule type" value="Genomic_DNA"/>
</dbReference>
<accession>A0A263D3A1</accession>
<sequence length="453" mass="48361">MSPHPPGPGATGSPRTDQAHDDPLRAAFVRMQRLLVASEALSEAESVTDIRSLITELATGELAPPHVELLITQDRGVQGTIEDQRSQAGPAGEGVGAAPVRVRGQWADFDPASPLPPAQAVRERALVHYPDRADMAIRLAPEAVRHYDELGLHAVVCAPVISGEEVFGVLEFGWHEPYFAGYEERMVITMIASYTARALERVRFVQHRISVSAALQQAMLTRLPSVEGLRMAAHYRPAGAEDQVGGDWYDAIPLPVPTLAGGATLAVTVGDVTGHDIHAAAMMGQARAMLRQAEWDHPGRSPAGILSALEQACEGLGTDLTGTAVVMHLAPRIDGGWAMEWSNAGHPPPIRLGADGTAAVLGEHDLMLGCRPMFVENRTTARAILAPGDTVLLYTDGLVERRGEDVEQGIDALRELARTHAGVPVRELVDTVVHELAGPAPDDDVVLLAVHVP</sequence>
<dbReference type="PANTHER" id="PTHR43156:SF2">
    <property type="entry name" value="STAGE II SPORULATION PROTEIN E"/>
    <property type="match status" value="1"/>
</dbReference>
<comment type="caution">
    <text evidence="5">The sequence shown here is derived from an EMBL/GenBank/DDBJ whole genome shotgun (WGS) entry which is preliminary data.</text>
</comment>
<evidence type="ECO:0000256" key="1">
    <source>
        <dbReference type="ARBA" id="ARBA00022801"/>
    </source>
</evidence>
<dbReference type="SMART" id="SM00065">
    <property type="entry name" value="GAF"/>
    <property type="match status" value="1"/>
</dbReference>
<reference evidence="5 6" key="1">
    <citation type="submission" date="2017-07" db="EMBL/GenBank/DDBJ databases">
        <title>Amycolatopsis antarcticus sp. nov., isolated from the surface of an Antarcticus brown macroalga.</title>
        <authorList>
            <person name="Wang J."/>
            <person name="Leiva S."/>
            <person name="Huang J."/>
            <person name="Huang Y."/>
        </authorList>
    </citation>
    <scope>NUCLEOTIDE SEQUENCE [LARGE SCALE GENOMIC DNA]</scope>
    <source>
        <strain evidence="5 6">AU-G6</strain>
    </source>
</reference>
<dbReference type="Proteomes" id="UP000242444">
    <property type="component" value="Unassembled WGS sequence"/>
</dbReference>
<dbReference type="InterPro" id="IPR036457">
    <property type="entry name" value="PPM-type-like_dom_sf"/>
</dbReference>
<organism evidence="5 6">
    <name type="scientific">Amycolatopsis antarctica</name>
    <dbReference type="NCBI Taxonomy" id="1854586"/>
    <lineage>
        <taxon>Bacteria</taxon>
        <taxon>Bacillati</taxon>
        <taxon>Actinomycetota</taxon>
        <taxon>Actinomycetes</taxon>
        <taxon>Pseudonocardiales</taxon>
        <taxon>Pseudonocardiaceae</taxon>
        <taxon>Amycolatopsis</taxon>
    </lineage>
</organism>
<dbReference type="InParanoid" id="A0A263D3A1"/>
<dbReference type="GO" id="GO:0016791">
    <property type="term" value="F:phosphatase activity"/>
    <property type="evidence" value="ECO:0007669"/>
    <property type="project" value="TreeGrafter"/>
</dbReference>
<feature type="domain" description="PPM-type phosphatase" evidence="4">
    <location>
        <begin position="226"/>
        <end position="452"/>
    </location>
</feature>
<evidence type="ECO:0000256" key="2">
    <source>
        <dbReference type="SAM" id="MobiDB-lite"/>
    </source>
</evidence>
<dbReference type="SMART" id="SM00331">
    <property type="entry name" value="PP2C_SIG"/>
    <property type="match status" value="1"/>
</dbReference>
<dbReference type="Gene3D" id="3.60.40.10">
    <property type="entry name" value="PPM-type phosphatase domain"/>
    <property type="match status" value="1"/>
</dbReference>
<evidence type="ECO:0000259" key="4">
    <source>
        <dbReference type="SMART" id="SM00331"/>
    </source>
</evidence>
<dbReference type="SUPFAM" id="SSF81606">
    <property type="entry name" value="PP2C-like"/>
    <property type="match status" value="1"/>
</dbReference>
<keyword evidence="6" id="KW-1185">Reference proteome</keyword>
<dbReference type="AlphaFoldDB" id="A0A263D3A1"/>
<dbReference type="Pfam" id="PF07228">
    <property type="entry name" value="SpoIIE"/>
    <property type="match status" value="1"/>
</dbReference>
<evidence type="ECO:0000313" key="5">
    <source>
        <dbReference type="EMBL" id="OZM71835.1"/>
    </source>
</evidence>
<dbReference type="InterPro" id="IPR001932">
    <property type="entry name" value="PPM-type_phosphatase-like_dom"/>
</dbReference>
<dbReference type="PANTHER" id="PTHR43156">
    <property type="entry name" value="STAGE II SPORULATION PROTEIN E-RELATED"/>
    <property type="match status" value="1"/>
</dbReference>
<feature type="region of interest" description="Disordered" evidence="2">
    <location>
        <begin position="1"/>
        <end position="20"/>
    </location>
</feature>
<dbReference type="SUPFAM" id="SSF55781">
    <property type="entry name" value="GAF domain-like"/>
    <property type="match status" value="1"/>
</dbReference>
<feature type="domain" description="GAF" evidence="3">
    <location>
        <begin position="19"/>
        <end position="209"/>
    </location>
</feature>
<dbReference type="InterPro" id="IPR003018">
    <property type="entry name" value="GAF"/>
</dbReference>
<evidence type="ECO:0000313" key="6">
    <source>
        <dbReference type="Proteomes" id="UP000242444"/>
    </source>
</evidence>
<dbReference type="InterPro" id="IPR029016">
    <property type="entry name" value="GAF-like_dom_sf"/>
</dbReference>
<keyword evidence="1" id="KW-0378">Hydrolase</keyword>